<proteinExistence type="inferred from homology"/>
<dbReference type="GO" id="GO:0160206">
    <property type="term" value="F:tRNA (cytidine(32)/uridine(32)-2'-O)-methyltransferase activity"/>
    <property type="evidence" value="ECO:0007669"/>
    <property type="project" value="UniProtKB-EC"/>
</dbReference>
<dbReference type="CDD" id="cd18093">
    <property type="entry name" value="SpoU-like_TrmJ"/>
    <property type="match status" value="1"/>
</dbReference>
<dbReference type="Pfam" id="PF00588">
    <property type="entry name" value="SpoU_methylase"/>
    <property type="match status" value="1"/>
</dbReference>
<evidence type="ECO:0000256" key="2">
    <source>
        <dbReference type="ARBA" id="ARBA00022603"/>
    </source>
</evidence>
<evidence type="ECO:0000256" key="5">
    <source>
        <dbReference type="RuleBase" id="RU362024"/>
    </source>
</evidence>
<dbReference type="RefSeq" id="WP_093153957.1">
    <property type="nucleotide sequence ID" value="NZ_FNBW01000018.1"/>
</dbReference>
<keyword evidence="5" id="KW-0963">Cytoplasm</keyword>
<dbReference type="InterPro" id="IPR029028">
    <property type="entry name" value="Alpha/beta_knot_MTases"/>
</dbReference>
<organism evidence="7 8">
    <name type="scientific">Thalassobaculum litoreum DSM 18839</name>
    <dbReference type="NCBI Taxonomy" id="1123362"/>
    <lineage>
        <taxon>Bacteria</taxon>
        <taxon>Pseudomonadati</taxon>
        <taxon>Pseudomonadota</taxon>
        <taxon>Alphaproteobacteria</taxon>
        <taxon>Rhodospirillales</taxon>
        <taxon>Thalassobaculaceae</taxon>
        <taxon>Thalassobaculum</taxon>
    </lineage>
</organism>
<dbReference type="EMBL" id="FNBW01000018">
    <property type="protein sequence ID" value="SDG45766.1"/>
    <property type="molecule type" value="Genomic_DNA"/>
</dbReference>
<dbReference type="InterPro" id="IPR001537">
    <property type="entry name" value="SpoU_MeTrfase"/>
</dbReference>
<dbReference type="Gene3D" id="1.10.8.590">
    <property type="match status" value="1"/>
</dbReference>
<dbReference type="OrthoDB" id="9806346at2"/>
<name>A0A8G2F0F5_9PROT</name>
<evidence type="ECO:0000256" key="4">
    <source>
        <dbReference type="ARBA" id="ARBA00022691"/>
    </source>
</evidence>
<dbReference type="Gene3D" id="3.40.1280.10">
    <property type="match status" value="1"/>
</dbReference>
<protein>
    <recommendedName>
        <fullName evidence="5">tRNA (cytidine/uridine-2'-O-)-methyltransferase TrmJ</fullName>
        <ecNumber evidence="5">2.1.1.200</ecNumber>
    </recommendedName>
    <alternativeName>
        <fullName evidence="5">tRNA (cytidine(32)/uridine(32)-2'-O)-methyltransferase</fullName>
    </alternativeName>
    <alternativeName>
        <fullName evidence="5">tRNA Cm32/Um32 methyltransferase</fullName>
    </alternativeName>
</protein>
<comment type="subunit">
    <text evidence="5">Homodimer.</text>
</comment>
<keyword evidence="5" id="KW-0819">tRNA processing</keyword>
<evidence type="ECO:0000313" key="7">
    <source>
        <dbReference type="EMBL" id="SDG45766.1"/>
    </source>
</evidence>
<dbReference type="NCBIfam" id="TIGR00050">
    <property type="entry name" value="rRNA_methyl_1"/>
    <property type="match status" value="1"/>
</dbReference>
<dbReference type="SUPFAM" id="SSF75217">
    <property type="entry name" value="alpha/beta knot"/>
    <property type="match status" value="1"/>
</dbReference>
<dbReference type="GO" id="GO:0005829">
    <property type="term" value="C:cytosol"/>
    <property type="evidence" value="ECO:0007669"/>
    <property type="project" value="TreeGrafter"/>
</dbReference>
<reference evidence="7 8" key="1">
    <citation type="submission" date="2016-10" db="EMBL/GenBank/DDBJ databases">
        <authorList>
            <person name="Varghese N."/>
            <person name="Submissions S."/>
        </authorList>
    </citation>
    <scope>NUCLEOTIDE SEQUENCE [LARGE SCALE GENOMIC DNA]</scope>
    <source>
        <strain evidence="7 8">DSM 18839</strain>
    </source>
</reference>
<comment type="function">
    <text evidence="5">Catalyzes the formation of 2'O-methylated cytidine (Cm32) or 2'O-methylated uridine (Um32) at position 32 in tRNA.</text>
</comment>
<comment type="caution">
    <text evidence="7">The sequence shown here is derived from an EMBL/GenBank/DDBJ whole genome shotgun (WGS) entry which is preliminary data.</text>
</comment>
<dbReference type="EC" id="2.1.1.200" evidence="5"/>
<comment type="catalytic activity">
    <reaction evidence="5">
        <text>cytidine(32) in tRNA + S-adenosyl-L-methionine = 2'-O-methylcytidine(32) in tRNA + S-adenosyl-L-homocysteine + H(+)</text>
        <dbReference type="Rhea" id="RHEA:42932"/>
        <dbReference type="Rhea" id="RHEA-COMP:10288"/>
        <dbReference type="Rhea" id="RHEA-COMP:10289"/>
        <dbReference type="ChEBI" id="CHEBI:15378"/>
        <dbReference type="ChEBI" id="CHEBI:57856"/>
        <dbReference type="ChEBI" id="CHEBI:59789"/>
        <dbReference type="ChEBI" id="CHEBI:74495"/>
        <dbReference type="ChEBI" id="CHEBI:82748"/>
        <dbReference type="EC" id="2.1.1.200"/>
    </reaction>
</comment>
<sequence>MAGTDHARSVAGSGPAIVLVEPQLGENIGACARAMLNCGLTDMRLVNPRDGWPNPAAEAMAAGAIEVLQQARVYPTTAEACADLTYVLATTARPRGVTKEALVPRAAVAQLRARIAAEQPAGVLFGPERAGLVNDDVTLADAVITVPLNPGFSSLNLAQAVLLVGYEWYQSGDDTPDVQLMSDSPPAPVETREFFFSRLEAELEEVGFFYPEHFGPTMKRNLRTMFTRAGLTDQEVQSLHGVVKALTGKRRRRP</sequence>
<comment type="subcellular location">
    <subcellularLocation>
        <location evidence="5">Cytoplasm</location>
    </subcellularLocation>
</comment>
<dbReference type="InterPro" id="IPR004384">
    <property type="entry name" value="RNA_MeTrfase_TrmJ/LasT"/>
</dbReference>
<dbReference type="AlphaFoldDB" id="A0A8G2F0F5"/>
<evidence type="ECO:0000256" key="3">
    <source>
        <dbReference type="ARBA" id="ARBA00022679"/>
    </source>
</evidence>
<accession>A0A8G2F0F5</accession>
<feature type="domain" description="tRNA/rRNA methyltransferase SpoU type" evidence="6">
    <location>
        <begin position="16"/>
        <end position="166"/>
    </location>
</feature>
<gene>
    <name evidence="5" type="primary">trmJ</name>
    <name evidence="7" type="ORF">SAMN05660686_04466</name>
</gene>
<keyword evidence="4 5" id="KW-0949">S-adenosyl-L-methionine</keyword>
<dbReference type="GO" id="GO:0002128">
    <property type="term" value="P:tRNA nucleoside ribose methylation"/>
    <property type="evidence" value="ECO:0007669"/>
    <property type="project" value="TreeGrafter"/>
</dbReference>
<keyword evidence="8" id="KW-1185">Reference proteome</keyword>
<comment type="catalytic activity">
    <reaction evidence="5">
        <text>uridine(32) in tRNA + S-adenosyl-L-methionine = 2'-O-methyluridine(32) in tRNA + S-adenosyl-L-homocysteine + H(+)</text>
        <dbReference type="Rhea" id="RHEA:42936"/>
        <dbReference type="Rhea" id="RHEA-COMP:10107"/>
        <dbReference type="Rhea" id="RHEA-COMP:10290"/>
        <dbReference type="ChEBI" id="CHEBI:15378"/>
        <dbReference type="ChEBI" id="CHEBI:57856"/>
        <dbReference type="ChEBI" id="CHEBI:59789"/>
        <dbReference type="ChEBI" id="CHEBI:65315"/>
        <dbReference type="ChEBI" id="CHEBI:74478"/>
        <dbReference type="EC" id="2.1.1.200"/>
    </reaction>
</comment>
<evidence type="ECO:0000256" key="1">
    <source>
        <dbReference type="ARBA" id="ARBA00007228"/>
    </source>
</evidence>
<keyword evidence="2 5" id="KW-0489">Methyltransferase</keyword>
<evidence type="ECO:0000259" key="6">
    <source>
        <dbReference type="Pfam" id="PF00588"/>
    </source>
</evidence>
<comment type="similarity">
    <text evidence="1">Belongs to the class IV-like SAM-binding methyltransferase superfamily. RNA methyltransferase TrmH family.</text>
</comment>
<dbReference type="PIRSF" id="PIRSF004808">
    <property type="entry name" value="LasT"/>
    <property type="match status" value="1"/>
</dbReference>
<evidence type="ECO:0000313" key="8">
    <source>
        <dbReference type="Proteomes" id="UP000198615"/>
    </source>
</evidence>
<dbReference type="Proteomes" id="UP000198615">
    <property type="component" value="Unassembled WGS sequence"/>
</dbReference>
<dbReference type="PANTHER" id="PTHR42786:SF7">
    <property type="entry name" value="TRNA_RRNA METHYLTRANSFERASE SPOU TYPE DOMAIN-CONTAINING PROTEIN"/>
    <property type="match status" value="1"/>
</dbReference>
<dbReference type="PANTHER" id="PTHR42786">
    <property type="entry name" value="TRNA/RRNA METHYLTRANSFERASE"/>
    <property type="match status" value="1"/>
</dbReference>
<keyword evidence="3 7" id="KW-0808">Transferase</keyword>
<dbReference type="InterPro" id="IPR029026">
    <property type="entry name" value="tRNA_m1G_MTases_N"/>
</dbReference>
<dbReference type="GO" id="GO:0003723">
    <property type="term" value="F:RNA binding"/>
    <property type="evidence" value="ECO:0007669"/>
    <property type="project" value="InterPro"/>
</dbReference>